<gene>
    <name evidence="1" type="ORF">AZF04_09745</name>
</gene>
<dbReference type="InterPro" id="IPR019612">
    <property type="entry name" value="Minor_capsid_put"/>
</dbReference>
<organism evidence="1 2">
    <name type="scientific">Alkalihalobacillus trypoxylicola</name>
    <dbReference type="NCBI Taxonomy" id="519424"/>
    <lineage>
        <taxon>Bacteria</taxon>
        <taxon>Bacillati</taxon>
        <taxon>Bacillota</taxon>
        <taxon>Bacilli</taxon>
        <taxon>Bacillales</taxon>
        <taxon>Bacillaceae</taxon>
        <taxon>Alkalihalobacillus</taxon>
    </lineage>
</organism>
<dbReference type="AlphaFoldDB" id="A0A161PZK7"/>
<protein>
    <recommendedName>
        <fullName evidence="3">Minor capsid protein</fullName>
    </recommendedName>
</protein>
<dbReference type="RefSeq" id="WP_061949599.1">
    <property type="nucleotide sequence ID" value="NZ_LTAO01000034.1"/>
</dbReference>
<comment type="caution">
    <text evidence="1">The sequence shown here is derived from an EMBL/GenBank/DDBJ whole genome shotgun (WGS) entry which is preliminary data.</text>
</comment>
<dbReference type="Pfam" id="PF10665">
    <property type="entry name" value="Minor_capsid_1"/>
    <property type="match status" value="1"/>
</dbReference>
<dbReference type="Proteomes" id="UP000075806">
    <property type="component" value="Unassembled WGS sequence"/>
</dbReference>
<evidence type="ECO:0000313" key="2">
    <source>
        <dbReference type="Proteomes" id="UP000075806"/>
    </source>
</evidence>
<sequence length="113" mass="13513">MRVKPLPKSWLIHSMTYEEYVKRDDWGNEGYGPLVIINHVRFDNKTVFSRDNTQNRIVAEGVIYVDARHSTPLQEFKERSRINVNGKRYVLQKVIPCYHPEKNEIRHYELEVI</sequence>
<proteinExistence type="predicted"/>
<name>A0A161PZK7_9BACI</name>
<evidence type="ECO:0000313" key="1">
    <source>
        <dbReference type="EMBL" id="KYG28175.1"/>
    </source>
</evidence>
<reference evidence="1" key="1">
    <citation type="submission" date="2016-02" db="EMBL/GenBank/DDBJ databases">
        <title>Genome sequence of Bacillus trypoxylicola KCTC 13244(T).</title>
        <authorList>
            <person name="Jeong H."/>
            <person name="Park S.-H."/>
            <person name="Choi S.-K."/>
        </authorList>
    </citation>
    <scope>NUCLEOTIDE SEQUENCE [LARGE SCALE GENOMIC DNA]</scope>
    <source>
        <strain evidence="1">KCTC 13244</strain>
    </source>
</reference>
<accession>A0A161PZK7</accession>
<dbReference type="EMBL" id="LTAO01000034">
    <property type="protein sequence ID" value="KYG28175.1"/>
    <property type="molecule type" value="Genomic_DNA"/>
</dbReference>
<keyword evidence="2" id="KW-1185">Reference proteome</keyword>
<dbReference type="OrthoDB" id="2969159at2"/>
<dbReference type="STRING" id="519424.AZF04_09745"/>
<evidence type="ECO:0008006" key="3">
    <source>
        <dbReference type="Google" id="ProtNLM"/>
    </source>
</evidence>